<dbReference type="Pfam" id="PF00605">
    <property type="entry name" value="IRF"/>
    <property type="match status" value="1"/>
</dbReference>
<evidence type="ECO:0000256" key="1">
    <source>
        <dbReference type="SAM" id="MobiDB-lite"/>
    </source>
</evidence>
<organism evidence="3 4">
    <name type="scientific">Argiope bruennichi</name>
    <name type="common">Wasp spider</name>
    <name type="synonym">Aranea bruennichi</name>
    <dbReference type="NCBI Taxonomy" id="94029"/>
    <lineage>
        <taxon>Eukaryota</taxon>
        <taxon>Metazoa</taxon>
        <taxon>Ecdysozoa</taxon>
        <taxon>Arthropoda</taxon>
        <taxon>Chelicerata</taxon>
        <taxon>Arachnida</taxon>
        <taxon>Araneae</taxon>
        <taxon>Araneomorphae</taxon>
        <taxon>Entelegynae</taxon>
        <taxon>Araneoidea</taxon>
        <taxon>Araneidae</taxon>
        <taxon>Argiope</taxon>
    </lineage>
</organism>
<evidence type="ECO:0000313" key="4">
    <source>
        <dbReference type="Proteomes" id="UP000807504"/>
    </source>
</evidence>
<dbReference type="SUPFAM" id="SSF46785">
    <property type="entry name" value="Winged helix' DNA-binding domain"/>
    <property type="match status" value="1"/>
</dbReference>
<feature type="domain" description="IRF tryptophan pentad repeat" evidence="2">
    <location>
        <begin position="2"/>
        <end position="108"/>
    </location>
</feature>
<keyword evidence="4" id="KW-1185">Reference proteome</keyword>
<name>A0A8T0F233_ARGBR</name>
<dbReference type="InterPro" id="IPR001346">
    <property type="entry name" value="Interferon_reg_fact_DNA-bd_dom"/>
</dbReference>
<dbReference type="InterPro" id="IPR036390">
    <property type="entry name" value="WH_DNA-bd_sf"/>
</dbReference>
<evidence type="ECO:0000259" key="2">
    <source>
        <dbReference type="PROSITE" id="PS51507"/>
    </source>
</evidence>
<feature type="compositionally biased region" description="Basic residues" evidence="1">
    <location>
        <begin position="166"/>
        <end position="181"/>
    </location>
</feature>
<accession>A0A8T0F233</accession>
<sequence length="467" mass="53474">MKVLIVQWIIMNCDKETFIGMRWENRAKGIFWLYWKHQSSRSCREISAEAAALYEYYRAWARHKNRIDGKKKPRDLKAAFRNALEKKQELERLTALDTKERIYWRIKNFPYDQKETCASSPPSSKFQKPKGRRGRKPSNNLSQNSSEFPINFGASTSTASDDVTSGRKKSRKVPIKGTRKVSCKSKRSFADEQFVSSSCDPTVNGFSIGQEEAKNQPPLPPFQFIRRNEHDTGSWENSVENTNSTFSPQPPQFSQTSYDKSKAEDVWTPQMLTQFTPPRLSSDLMEVSSTEFMDLLVPSQRIDYSFQPTPRRRPQTSSLTTPEEVPTSPHLTNMHTQQAPATSLHCCPSDFVSMTNISIIQNNDCVLNSSCSTAFQTSPQPIDTSDTFVNDCLLYSPQSMDNHGKIPEEMCHQQADTECHSVEMCRYSDQTSHDDSGISDMEDFLDCANKLLDDIEFQYDVQRHQMC</sequence>
<dbReference type="PROSITE" id="PS51507">
    <property type="entry name" value="IRF_2"/>
    <property type="match status" value="1"/>
</dbReference>
<evidence type="ECO:0000313" key="3">
    <source>
        <dbReference type="EMBL" id="KAF8782592.1"/>
    </source>
</evidence>
<comment type="caution">
    <text evidence="3">The sequence shown here is derived from an EMBL/GenBank/DDBJ whole genome shotgun (WGS) entry which is preliminary data.</text>
</comment>
<reference evidence="3" key="2">
    <citation type="submission" date="2020-06" db="EMBL/GenBank/DDBJ databases">
        <authorList>
            <person name="Sheffer M."/>
        </authorList>
    </citation>
    <scope>NUCLEOTIDE SEQUENCE</scope>
</reference>
<dbReference type="GO" id="GO:0000976">
    <property type="term" value="F:transcription cis-regulatory region binding"/>
    <property type="evidence" value="ECO:0007669"/>
    <property type="project" value="InterPro"/>
</dbReference>
<proteinExistence type="predicted"/>
<feature type="compositionally biased region" description="Basic residues" evidence="1">
    <location>
        <begin position="127"/>
        <end position="136"/>
    </location>
</feature>
<feature type="region of interest" description="Disordered" evidence="1">
    <location>
        <begin position="233"/>
        <end position="257"/>
    </location>
</feature>
<dbReference type="AlphaFoldDB" id="A0A8T0F233"/>
<reference evidence="3" key="1">
    <citation type="journal article" date="2020" name="bioRxiv">
        <title>Chromosome-level reference genome of the European wasp spider Argiope bruennichi: a resource for studies on range expansion and evolutionary adaptation.</title>
        <authorList>
            <person name="Sheffer M.M."/>
            <person name="Hoppe A."/>
            <person name="Krehenwinkel H."/>
            <person name="Uhl G."/>
            <person name="Kuss A.W."/>
            <person name="Jensen L."/>
            <person name="Jensen C."/>
            <person name="Gillespie R.G."/>
            <person name="Hoff K.J."/>
            <person name="Prost S."/>
        </authorList>
    </citation>
    <scope>NUCLEOTIDE SEQUENCE</scope>
</reference>
<feature type="compositionally biased region" description="Low complexity" evidence="1">
    <location>
        <begin position="154"/>
        <end position="163"/>
    </location>
</feature>
<dbReference type="Proteomes" id="UP000807504">
    <property type="component" value="Unassembled WGS sequence"/>
</dbReference>
<feature type="region of interest" description="Disordered" evidence="1">
    <location>
        <begin position="114"/>
        <end position="181"/>
    </location>
</feature>
<gene>
    <name evidence="3" type="ORF">HNY73_012857</name>
</gene>
<feature type="compositionally biased region" description="Polar residues" evidence="1">
    <location>
        <begin position="137"/>
        <end position="148"/>
    </location>
</feature>
<dbReference type="InterPro" id="IPR036388">
    <property type="entry name" value="WH-like_DNA-bd_sf"/>
</dbReference>
<feature type="compositionally biased region" description="Polar residues" evidence="1">
    <location>
        <begin position="234"/>
        <end position="257"/>
    </location>
</feature>
<dbReference type="Gene3D" id="1.10.10.10">
    <property type="entry name" value="Winged helix-like DNA-binding domain superfamily/Winged helix DNA-binding domain"/>
    <property type="match status" value="1"/>
</dbReference>
<protein>
    <recommendedName>
        <fullName evidence="2">IRF tryptophan pentad repeat domain-containing protein</fullName>
    </recommendedName>
</protein>
<feature type="region of interest" description="Disordered" evidence="1">
    <location>
        <begin position="305"/>
        <end position="329"/>
    </location>
</feature>
<dbReference type="EMBL" id="JABXBU010001863">
    <property type="protein sequence ID" value="KAF8782592.1"/>
    <property type="molecule type" value="Genomic_DNA"/>
</dbReference>